<reference evidence="2" key="2">
    <citation type="submission" date="2021-01" db="EMBL/GenBank/DDBJ databases">
        <title>Pan-genome distribution and transcriptional activeness of fungal secondary metabolism genes in Aspergillus section Fumigati.</title>
        <authorList>
            <person name="Takahashi H."/>
            <person name="Umemura M."/>
            <person name="Ninomiya A."/>
            <person name="Kusuya Y."/>
            <person name="Urayama S."/>
            <person name="Shimizu M."/>
            <person name="Watanabe A."/>
            <person name="Kamei K."/>
            <person name="Yaguchi T."/>
            <person name="Hagiwara D."/>
        </authorList>
    </citation>
    <scope>NUCLEOTIDE SEQUENCE</scope>
    <source>
        <strain evidence="2">IFM 46973</strain>
    </source>
</reference>
<feature type="region of interest" description="Disordered" evidence="1">
    <location>
        <begin position="1"/>
        <end position="76"/>
    </location>
</feature>
<organism evidence="2 3">
    <name type="scientific">Aspergillus udagawae</name>
    <dbReference type="NCBI Taxonomy" id="91492"/>
    <lineage>
        <taxon>Eukaryota</taxon>
        <taxon>Fungi</taxon>
        <taxon>Dikarya</taxon>
        <taxon>Ascomycota</taxon>
        <taxon>Pezizomycotina</taxon>
        <taxon>Eurotiomycetes</taxon>
        <taxon>Eurotiomycetidae</taxon>
        <taxon>Eurotiales</taxon>
        <taxon>Aspergillaceae</taxon>
        <taxon>Aspergillus</taxon>
        <taxon>Aspergillus subgen. Fumigati</taxon>
    </lineage>
</organism>
<evidence type="ECO:0000256" key="1">
    <source>
        <dbReference type="SAM" id="MobiDB-lite"/>
    </source>
</evidence>
<dbReference type="GeneID" id="66996859"/>
<gene>
    <name evidence="2" type="ORF">Aud_009382</name>
</gene>
<dbReference type="Proteomes" id="UP000036893">
    <property type="component" value="Unassembled WGS sequence"/>
</dbReference>
<feature type="compositionally biased region" description="Polar residues" evidence="1">
    <location>
        <begin position="1"/>
        <end position="10"/>
    </location>
</feature>
<dbReference type="AlphaFoldDB" id="A0A8E0V3Z2"/>
<protein>
    <submittedName>
        <fullName evidence="2">Uncharacterized protein</fullName>
    </submittedName>
</protein>
<dbReference type="RefSeq" id="XP_043150171.1">
    <property type="nucleotide sequence ID" value="XM_043294236.1"/>
</dbReference>
<sequence>MATPATPNQEDTPEPTPPVTVRPARTRPRPGRFPNPRHLFGQVEPPDVLEPLGSTSTLPSTTRPFSAGASSSTESDSIPVSVMEFYSNNDAAASQPAAHA</sequence>
<evidence type="ECO:0000313" key="3">
    <source>
        <dbReference type="Proteomes" id="UP000036893"/>
    </source>
</evidence>
<reference evidence="2" key="1">
    <citation type="journal article" date="2015" name="Genome Announc.">
        <title>Draft Genome Sequence of the Pathogenic Filamentous Fungus Aspergillus udagawae Strain IFM 46973T.</title>
        <authorList>
            <person name="Kusuya Y."/>
            <person name="Takahashi-Nakaguchi A."/>
            <person name="Takahashi H."/>
            <person name="Yaguchi T."/>
        </authorList>
    </citation>
    <scope>NUCLEOTIDE SEQUENCE</scope>
    <source>
        <strain evidence="2">IFM 46973</strain>
    </source>
</reference>
<comment type="caution">
    <text evidence="2">The sequence shown here is derived from an EMBL/GenBank/DDBJ whole genome shotgun (WGS) entry which is preliminary data.</text>
</comment>
<proteinExistence type="predicted"/>
<name>A0A8E0V3Z2_9EURO</name>
<accession>A0A8E0V3Z2</accession>
<feature type="compositionally biased region" description="Low complexity" evidence="1">
    <location>
        <begin position="49"/>
        <end position="76"/>
    </location>
</feature>
<evidence type="ECO:0000313" key="2">
    <source>
        <dbReference type="EMBL" id="GIC92905.1"/>
    </source>
</evidence>
<dbReference type="EMBL" id="BBXM02000007">
    <property type="protein sequence ID" value="GIC92905.1"/>
    <property type="molecule type" value="Genomic_DNA"/>
</dbReference>